<evidence type="ECO:0008006" key="4">
    <source>
        <dbReference type="Google" id="ProtNLM"/>
    </source>
</evidence>
<evidence type="ECO:0000313" key="3">
    <source>
        <dbReference type="Proteomes" id="UP001310890"/>
    </source>
</evidence>
<name>A0AAN7TDQ7_9PEZI</name>
<feature type="region of interest" description="Disordered" evidence="1">
    <location>
        <begin position="42"/>
        <end position="64"/>
    </location>
</feature>
<dbReference type="AlphaFoldDB" id="A0AAN7TDQ7"/>
<protein>
    <recommendedName>
        <fullName evidence="4">PNPLA domain-containing protein</fullName>
    </recommendedName>
</protein>
<sequence>MEKVNVLTCDGGGIRGYWSLLALKALMDHVAEFEESDQVVELEDGSGQRLDGRTRPNGGIPFERHALPTPKRYLPCDYFDFVGGTSTGGYPHSHHVGPS</sequence>
<evidence type="ECO:0000256" key="1">
    <source>
        <dbReference type="SAM" id="MobiDB-lite"/>
    </source>
</evidence>
<dbReference type="Gene3D" id="3.40.1090.10">
    <property type="entry name" value="Cytosolic phospholipase A2 catalytic domain"/>
    <property type="match status" value="1"/>
</dbReference>
<reference evidence="2" key="1">
    <citation type="submission" date="2023-08" db="EMBL/GenBank/DDBJ databases">
        <title>Black Yeasts Isolated from many extreme environments.</title>
        <authorList>
            <person name="Coleine C."/>
            <person name="Stajich J.E."/>
            <person name="Selbmann L."/>
        </authorList>
    </citation>
    <scope>NUCLEOTIDE SEQUENCE</scope>
    <source>
        <strain evidence="2">CCFEE 5401</strain>
    </source>
</reference>
<dbReference type="SUPFAM" id="SSF52151">
    <property type="entry name" value="FabD/lysophospholipase-like"/>
    <property type="match status" value="1"/>
</dbReference>
<accession>A0AAN7TDQ7</accession>
<dbReference type="Proteomes" id="UP001310890">
    <property type="component" value="Unassembled WGS sequence"/>
</dbReference>
<dbReference type="EMBL" id="JAVRRL010000053">
    <property type="protein sequence ID" value="KAK5110130.1"/>
    <property type="molecule type" value="Genomic_DNA"/>
</dbReference>
<evidence type="ECO:0000313" key="2">
    <source>
        <dbReference type="EMBL" id="KAK5110130.1"/>
    </source>
</evidence>
<comment type="caution">
    <text evidence="2">The sequence shown here is derived from an EMBL/GenBank/DDBJ whole genome shotgun (WGS) entry which is preliminary data.</text>
</comment>
<proteinExistence type="predicted"/>
<gene>
    <name evidence="2" type="ORF">LTR62_006264</name>
</gene>
<organism evidence="2 3">
    <name type="scientific">Meristemomyces frigidus</name>
    <dbReference type="NCBI Taxonomy" id="1508187"/>
    <lineage>
        <taxon>Eukaryota</taxon>
        <taxon>Fungi</taxon>
        <taxon>Dikarya</taxon>
        <taxon>Ascomycota</taxon>
        <taxon>Pezizomycotina</taxon>
        <taxon>Dothideomycetes</taxon>
        <taxon>Dothideomycetidae</taxon>
        <taxon>Mycosphaerellales</taxon>
        <taxon>Teratosphaeriaceae</taxon>
        <taxon>Meristemomyces</taxon>
    </lineage>
</organism>
<dbReference type="InterPro" id="IPR016035">
    <property type="entry name" value="Acyl_Trfase/lysoPLipase"/>
</dbReference>